<dbReference type="AlphaFoldDB" id="A0A084WRK0"/>
<evidence type="ECO:0000313" key="3">
    <source>
        <dbReference type="Proteomes" id="UP000030765"/>
    </source>
</evidence>
<reference evidence="1 3" key="1">
    <citation type="journal article" date="2014" name="BMC Genomics">
        <title>Genome sequence of Anopheles sinensis provides insight into genetics basis of mosquito competence for malaria parasites.</title>
        <authorList>
            <person name="Zhou D."/>
            <person name="Zhang D."/>
            <person name="Ding G."/>
            <person name="Shi L."/>
            <person name="Hou Q."/>
            <person name="Ye Y."/>
            <person name="Xu Y."/>
            <person name="Zhou H."/>
            <person name="Xiong C."/>
            <person name="Li S."/>
            <person name="Yu J."/>
            <person name="Hong S."/>
            <person name="Yu X."/>
            <person name="Zou P."/>
            <person name="Chen C."/>
            <person name="Chang X."/>
            <person name="Wang W."/>
            <person name="Lv Y."/>
            <person name="Sun Y."/>
            <person name="Ma L."/>
            <person name="Shen B."/>
            <person name="Zhu C."/>
        </authorList>
    </citation>
    <scope>NUCLEOTIDE SEQUENCE [LARGE SCALE GENOMIC DNA]</scope>
</reference>
<accession>A0A084WRK0</accession>
<dbReference type="VEuPathDB" id="VectorBase:ASIC021115"/>
<dbReference type="Proteomes" id="UP000030765">
    <property type="component" value="Unassembled WGS sequence"/>
</dbReference>
<evidence type="ECO:0000313" key="1">
    <source>
        <dbReference type="EMBL" id="KFB52844.1"/>
    </source>
</evidence>
<dbReference type="EMBL" id="ATLV01026116">
    <property type="status" value="NOT_ANNOTATED_CDS"/>
    <property type="molecule type" value="Genomic_DNA"/>
</dbReference>
<gene>
    <name evidence="1" type="ORF">ZHAS_00021115</name>
</gene>
<organism evidence="1">
    <name type="scientific">Anopheles sinensis</name>
    <name type="common">Mosquito</name>
    <dbReference type="NCBI Taxonomy" id="74873"/>
    <lineage>
        <taxon>Eukaryota</taxon>
        <taxon>Metazoa</taxon>
        <taxon>Ecdysozoa</taxon>
        <taxon>Arthropoda</taxon>
        <taxon>Hexapoda</taxon>
        <taxon>Insecta</taxon>
        <taxon>Pterygota</taxon>
        <taxon>Neoptera</taxon>
        <taxon>Endopterygota</taxon>
        <taxon>Diptera</taxon>
        <taxon>Nematocera</taxon>
        <taxon>Culicoidea</taxon>
        <taxon>Culicidae</taxon>
        <taxon>Anophelinae</taxon>
        <taxon>Anopheles</taxon>
    </lineage>
</organism>
<name>A0A084WRK0_ANOSI</name>
<keyword evidence="1" id="KW-0240">DNA-directed RNA polymerase</keyword>
<keyword evidence="3" id="KW-1185">Reference proteome</keyword>
<dbReference type="EnsemblMetazoa" id="ASIC021115-RA">
    <property type="protein sequence ID" value="ASIC021115-PA"/>
    <property type="gene ID" value="ASIC021115"/>
</dbReference>
<dbReference type="GO" id="GO:0000428">
    <property type="term" value="C:DNA-directed RNA polymerase complex"/>
    <property type="evidence" value="ECO:0007669"/>
    <property type="project" value="UniProtKB-KW"/>
</dbReference>
<dbReference type="EMBL" id="KE525406">
    <property type="protein sequence ID" value="KFB52844.1"/>
    <property type="molecule type" value="Genomic_DNA"/>
</dbReference>
<keyword evidence="1" id="KW-0804">Transcription</keyword>
<evidence type="ECO:0000313" key="2">
    <source>
        <dbReference type="EnsemblMetazoa" id="ASIC021115-PA"/>
    </source>
</evidence>
<reference evidence="2" key="2">
    <citation type="submission" date="2020-05" db="UniProtKB">
        <authorList>
            <consortium name="EnsemblMetazoa"/>
        </authorList>
    </citation>
    <scope>IDENTIFICATION</scope>
</reference>
<protein>
    <submittedName>
        <fullName evidence="1 2">DNA-directed RNA polymerase subunit omega</fullName>
    </submittedName>
</protein>
<proteinExistence type="predicted"/>
<sequence>MLVASSRRSAHRYLVPVMFVGPARSILTLKRTRALHEAATARTFESIKQQPVATVVHVFGHIAAHVWIKGRTLAGPMETR</sequence>